<dbReference type="PROSITE" id="PS50977">
    <property type="entry name" value="HTH_TETR_2"/>
    <property type="match status" value="1"/>
</dbReference>
<keyword evidence="7" id="KW-1185">Reference proteome</keyword>
<dbReference type="SUPFAM" id="SSF48498">
    <property type="entry name" value="Tetracyclin repressor-like, C-terminal domain"/>
    <property type="match status" value="1"/>
</dbReference>
<comment type="caution">
    <text evidence="6">The sequence shown here is derived from an EMBL/GenBank/DDBJ whole genome shotgun (WGS) entry which is preliminary data.</text>
</comment>
<dbReference type="RefSeq" id="WP_119930253.1">
    <property type="nucleotide sequence ID" value="NZ_QZEY01000017.1"/>
</dbReference>
<keyword evidence="3" id="KW-0804">Transcription</keyword>
<dbReference type="GO" id="GO:0000976">
    <property type="term" value="F:transcription cis-regulatory region binding"/>
    <property type="evidence" value="ECO:0007669"/>
    <property type="project" value="TreeGrafter"/>
</dbReference>
<dbReference type="Pfam" id="PF00440">
    <property type="entry name" value="TetR_N"/>
    <property type="match status" value="1"/>
</dbReference>
<dbReference type="AlphaFoldDB" id="A0A3A4ARS5"/>
<gene>
    <name evidence="6" type="ORF">D5H75_31705</name>
</gene>
<dbReference type="InterPro" id="IPR050109">
    <property type="entry name" value="HTH-type_TetR-like_transc_reg"/>
</dbReference>
<evidence type="ECO:0000259" key="5">
    <source>
        <dbReference type="PROSITE" id="PS50977"/>
    </source>
</evidence>
<evidence type="ECO:0000256" key="1">
    <source>
        <dbReference type="ARBA" id="ARBA00023015"/>
    </source>
</evidence>
<evidence type="ECO:0000313" key="7">
    <source>
        <dbReference type="Proteomes" id="UP000265768"/>
    </source>
</evidence>
<keyword evidence="2 4" id="KW-0238">DNA-binding</keyword>
<reference evidence="6 7" key="1">
    <citation type="submission" date="2018-09" db="EMBL/GenBank/DDBJ databases">
        <title>YIM 75507 draft genome.</title>
        <authorList>
            <person name="Tang S."/>
            <person name="Feng Y."/>
        </authorList>
    </citation>
    <scope>NUCLEOTIDE SEQUENCE [LARGE SCALE GENOMIC DNA]</scope>
    <source>
        <strain evidence="6 7">YIM 75507</strain>
    </source>
</reference>
<organism evidence="6 7">
    <name type="scientific">Bailinhaonella thermotolerans</name>
    <dbReference type="NCBI Taxonomy" id="1070861"/>
    <lineage>
        <taxon>Bacteria</taxon>
        <taxon>Bacillati</taxon>
        <taxon>Actinomycetota</taxon>
        <taxon>Actinomycetes</taxon>
        <taxon>Streptosporangiales</taxon>
        <taxon>Streptosporangiaceae</taxon>
        <taxon>Bailinhaonella</taxon>
    </lineage>
</organism>
<dbReference type="InterPro" id="IPR004111">
    <property type="entry name" value="Repressor_TetR_C"/>
</dbReference>
<dbReference type="Gene3D" id="1.10.357.10">
    <property type="entry name" value="Tetracycline Repressor, domain 2"/>
    <property type="match status" value="1"/>
</dbReference>
<evidence type="ECO:0000256" key="3">
    <source>
        <dbReference type="ARBA" id="ARBA00023163"/>
    </source>
</evidence>
<dbReference type="SUPFAM" id="SSF46689">
    <property type="entry name" value="Homeodomain-like"/>
    <property type="match status" value="1"/>
</dbReference>
<name>A0A3A4ARS5_9ACTN</name>
<dbReference type="PANTHER" id="PTHR30055">
    <property type="entry name" value="HTH-TYPE TRANSCRIPTIONAL REGULATOR RUTR"/>
    <property type="match status" value="1"/>
</dbReference>
<proteinExistence type="predicted"/>
<accession>A0A3A4ARS5</accession>
<dbReference type="GO" id="GO:0045892">
    <property type="term" value="P:negative regulation of DNA-templated transcription"/>
    <property type="evidence" value="ECO:0007669"/>
    <property type="project" value="InterPro"/>
</dbReference>
<sequence length="244" mass="25903">MEVVNIEEPNIPASIAVAWGLRDRPGKGPRPGLSLPQIVQAGLDVARAEGLAAVSMARVAKEVGVSTMALYRYVAAKDDLLDLMQDAAYGQPPEAPADKDWRGGLTEWAWAILHALRKHPWVLQIPVSGPPLLPNQIAWLERGLTCLGSTGLAESQKLSVVMLLSGYVRQWASLSIAVGAAGPDQAARYATTLARVIDPVRFPAVSAAMAAGAVDDEWDGGDAEFVFGLDRVLDGIAALTHARP</sequence>
<dbReference type="Gene3D" id="1.10.10.60">
    <property type="entry name" value="Homeodomain-like"/>
    <property type="match status" value="1"/>
</dbReference>
<dbReference type="Proteomes" id="UP000265768">
    <property type="component" value="Unassembled WGS sequence"/>
</dbReference>
<evidence type="ECO:0000256" key="4">
    <source>
        <dbReference type="PROSITE-ProRule" id="PRU00335"/>
    </source>
</evidence>
<evidence type="ECO:0000313" key="6">
    <source>
        <dbReference type="EMBL" id="RJL23998.1"/>
    </source>
</evidence>
<keyword evidence="1" id="KW-0805">Transcription regulation</keyword>
<dbReference type="GO" id="GO:0003700">
    <property type="term" value="F:DNA-binding transcription factor activity"/>
    <property type="evidence" value="ECO:0007669"/>
    <property type="project" value="TreeGrafter"/>
</dbReference>
<dbReference type="EMBL" id="QZEY01000017">
    <property type="protein sequence ID" value="RJL23998.1"/>
    <property type="molecule type" value="Genomic_DNA"/>
</dbReference>
<feature type="domain" description="HTH tetR-type" evidence="5">
    <location>
        <begin position="32"/>
        <end position="92"/>
    </location>
</feature>
<evidence type="ECO:0000256" key="2">
    <source>
        <dbReference type="ARBA" id="ARBA00023125"/>
    </source>
</evidence>
<protein>
    <submittedName>
        <fullName evidence="6">TetR/AcrR family transcriptional regulator</fullName>
    </submittedName>
</protein>
<dbReference type="InterPro" id="IPR001647">
    <property type="entry name" value="HTH_TetR"/>
</dbReference>
<dbReference type="PANTHER" id="PTHR30055:SF151">
    <property type="entry name" value="TRANSCRIPTIONAL REGULATORY PROTEIN"/>
    <property type="match status" value="1"/>
</dbReference>
<dbReference type="Pfam" id="PF02909">
    <property type="entry name" value="TetR_C_1"/>
    <property type="match status" value="1"/>
</dbReference>
<dbReference type="InterPro" id="IPR009057">
    <property type="entry name" value="Homeodomain-like_sf"/>
</dbReference>
<dbReference type="InterPro" id="IPR036271">
    <property type="entry name" value="Tet_transcr_reg_TetR-rel_C_sf"/>
</dbReference>
<dbReference type="OrthoDB" id="2570341at2"/>
<feature type="DNA-binding region" description="H-T-H motif" evidence="4">
    <location>
        <begin position="55"/>
        <end position="74"/>
    </location>
</feature>